<dbReference type="AlphaFoldDB" id="A0A9N7VY22"/>
<sequence length="181" mass="19800">MALPHCTLVDTQSDALVLLCPRLLRLTQIGAGEGALEPGNRSREEIGREAAAAAERNRQTLGFDTQAPQRVRGQSARAAGNHRLLHDGSGGLSGHFGKSGDTNDQNEEAVQKVHFNQSEIKRPPVKSCSAAHQVHRWEAALQIRRHPRITNEMIRAAGLPPRSGRGTQQRLHHETEPLCTP</sequence>
<protein>
    <submittedName>
        <fullName evidence="2">Uncharacterized protein</fullName>
    </submittedName>
</protein>
<organism evidence="2 3">
    <name type="scientific">Pleuronectes platessa</name>
    <name type="common">European plaice</name>
    <dbReference type="NCBI Taxonomy" id="8262"/>
    <lineage>
        <taxon>Eukaryota</taxon>
        <taxon>Metazoa</taxon>
        <taxon>Chordata</taxon>
        <taxon>Craniata</taxon>
        <taxon>Vertebrata</taxon>
        <taxon>Euteleostomi</taxon>
        <taxon>Actinopterygii</taxon>
        <taxon>Neopterygii</taxon>
        <taxon>Teleostei</taxon>
        <taxon>Neoteleostei</taxon>
        <taxon>Acanthomorphata</taxon>
        <taxon>Carangaria</taxon>
        <taxon>Pleuronectiformes</taxon>
        <taxon>Pleuronectoidei</taxon>
        <taxon>Pleuronectidae</taxon>
        <taxon>Pleuronectes</taxon>
    </lineage>
</organism>
<accession>A0A9N7VY22</accession>
<keyword evidence="3" id="KW-1185">Reference proteome</keyword>
<dbReference type="Proteomes" id="UP001153269">
    <property type="component" value="Unassembled WGS sequence"/>
</dbReference>
<feature type="region of interest" description="Disordered" evidence="1">
    <location>
        <begin position="158"/>
        <end position="181"/>
    </location>
</feature>
<name>A0A9N7VY22_PLEPL</name>
<dbReference type="EMBL" id="CADEAL010004476">
    <property type="protein sequence ID" value="CAB1460401.1"/>
    <property type="molecule type" value="Genomic_DNA"/>
</dbReference>
<comment type="caution">
    <text evidence="2">The sequence shown here is derived from an EMBL/GenBank/DDBJ whole genome shotgun (WGS) entry which is preliminary data.</text>
</comment>
<proteinExistence type="predicted"/>
<feature type="compositionally biased region" description="Polar residues" evidence="1">
    <location>
        <begin position="59"/>
        <end position="68"/>
    </location>
</feature>
<gene>
    <name evidence="2" type="ORF">PLEPLA_LOCUS48252</name>
</gene>
<feature type="compositionally biased region" description="Basic and acidic residues" evidence="1">
    <location>
        <begin position="171"/>
        <end position="181"/>
    </location>
</feature>
<reference evidence="2" key="1">
    <citation type="submission" date="2020-03" db="EMBL/GenBank/DDBJ databases">
        <authorList>
            <person name="Weist P."/>
        </authorList>
    </citation>
    <scope>NUCLEOTIDE SEQUENCE</scope>
</reference>
<evidence type="ECO:0000256" key="1">
    <source>
        <dbReference type="SAM" id="MobiDB-lite"/>
    </source>
</evidence>
<evidence type="ECO:0000313" key="2">
    <source>
        <dbReference type="EMBL" id="CAB1460401.1"/>
    </source>
</evidence>
<feature type="region of interest" description="Disordered" evidence="1">
    <location>
        <begin position="33"/>
        <end position="104"/>
    </location>
</feature>
<evidence type="ECO:0000313" key="3">
    <source>
        <dbReference type="Proteomes" id="UP001153269"/>
    </source>
</evidence>